<dbReference type="Proteomes" id="UP000292052">
    <property type="component" value="Unassembled WGS sequence"/>
</dbReference>
<evidence type="ECO:0000313" key="2">
    <source>
        <dbReference type="Proteomes" id="UP000292052"/>
    </source>
</evidence>
<dbReference type="AlphaFoldDB" id="A0A482VYT9"/>
<reference evidence="1 2" key="1">
    <citation type="submission" date="2017-03" db="EMBL/GenBank/DDBJ databases">
        <title>Genome of the blue death feigning beetle - Asbolus verrucosus.</title>
        <authorList>
            <person name="Rider S.D."/>
        </authorList>
    </citation>
    <scope>NUCLEOTIDE SEQUENCE [LARGE SCALE GENOMIC DNA]</scope>
    <source>
        <strain evidence="1">Butters</strain>
        <tissue evidence="1">Head and leg muscle</tissue>
    </source>
</reference>
<accession>A0A482VYT9</accession>
<sequence length="75" mass="8540">MVRFGGCRKPFAMIANRSPRFTARAALFSPTLRKRKRSPTAWNCSAGPTSRTWIWITSRRSRTSPRLSPTNATTR</sequence>
<proteinExistence type="predicted"/>
<evidence type="ECO:0000313" key="1">
    <source>
        <dbReference type="EMBL" id="RZC38092.1"/>
    </source>
</evidence>
<dbReference type="EMBL" id="QDEB01046464">
    <property type="protein sequence ID" value="RZC38092.1"/>
    <property type="molecule type" value="Genomic_DNA"/>
</dbReference>
<gene>
    <name evidence="1" type="ORF">BDFB_012339</name>
</gene>
<protein>
    <submittedName>
        <fullName evidence="1">Uncharacterized protein</fullName>
    </submittedName>
</protein>
<name>A0A482VYT9_ASBVE</name>
<organism evidence="1 2">
    <name type="scientific">Asbolus verrucosus</name>
    <name type="common">Desert ironclad beetle</name>
    <dbReference type="NCBI Taxonomy" id="1661398"/>
    <lineage>
        <taxon>Eukaryota</taxon>
        <taxon>Metazoa</taxon>
        <taxon>Ecdysozoa</taxon>
        <taxon>Arthropoda</taxon>
        <taxon>Hexapoda</taxon>
        <taxon>Insecta</taxon>
        <taxon>Pterygota</taxon>
        <taxon>Neoptera</taxon>
        <taxon>Endopterygota</taxon>
        <taxon>Coleoptera</taxon>
        <taxon>Polyphaga</taxon>
        <taxon>Cucujiformia</taxon>
        <taxon>Tenebrionidae</taxon>
        <taxon>Pimeliinae</taxon>
        <taxon>Asbolus</taxon>
    </lineage>
</organism>
<keyword evidence="2" id="KW-1185">Reference proteome</keyword>
<comment type="caution">
    <text evidence="1">The sequence shown here is derived from an EMBL/GenBank/DDBJ whole genome shotgun (WGS) entry which is preliminary data.</text>
</comment>